<feature type="transmembrane region" description="Helical" evidence="1">
    <location>
        <begin position="20"/>
        <end position="43"/>
    </location>
</feature>
<organism evidence="2">
    <name type="scientific">Rhizophora mucronata</name>
    <name type="common">Asiatic mangrove</name>
    <dbReference type="NCBI Taxonomy" id="61149"/>
    <lineage>
        <taxon>Eukaryota</taxon>
        <taxon>Viridiplantae</taxon>
        <taxon>Streptophyta</taxon>
        <taxon>Embryophyta</taxon>
        <taxon>Tracheophyta</taxon>
        <taxon>Spermatophyta</taxon>
        <taxon>Magnoliopsida</taxon>
        <taxon>eudicotyledons</taxon>
        <taxon>Gunneridae</taxon>
        <taxon>Pentapetalae</taxon>
        <taxon>rosids</taxon>
        <taxon>fabids</taxon>
        <taxon>Malpighiales</taxon>
        <taxon>Rhizophoraceae</taxon>
        <taxon>Rhizophora</taxon>
    </lineage>
</organism>
<evidence type="ECO:0000256" key="1">
    <source>
        <dbReference type="SAM" id="Phobius"/>
    </source>
</evidence>
<evidence type="ECO:0000313" key="2">
    <source>
        <dbReference type="EMBL" id="MBX60764.1"/>
    </source>
</evidence>
<proteinExistence type="predicted"/>
<reference evidence="2" key="1">
    <citation type="submission" date="2018-02" db="EMBL/GenBank/DDBJ databases">
        <title>Rhizophora mucronata_Transcriptome.</title>
        <authorList>
            <person name="Meera S.P."/>
            <person name="Sreeshan A."/>
            <person name="Augustine A."/>
        </authorList>
    </citation>
    <scope>NUCLEOTIDE SEQUENCE</scope>
    <source>
        <tissue evidence="2">Leaf</tissue>
    </source>
</reference>
<dbReference type="AlphaFoldDB" id="A0A2P2Q1A0"/>
<keyword evidence="1" id="KW-0812">Transmembrane</keyword>
<sequence length="45" mass="5095">MYNRRVISFSFSFINFSTIYTAASSIFKGGLARLLCGVLYYLLCS</sequence>
<dbReference type="EMBL" id="GGEC01080280">
    <property type="protein sequence ID" value="MBX60764.1"/>
    <property type="molecule type" value="Transcribed_RNA"/>
</dbReference>
<keyword evidence="1" id="KW-0472">Membrane</keyword>
<protein>
    <submittedName>
        <fullName evidence="2">Uncharacterized protein</fullName>
    </submittedName>
</protein>
<name>A0A2P2Q1A0_RHIMU</name>
<accession>A0A2P2Q1A0</accession>
<keyword evidence="1" id="KW-1133">Transmembrane helix</keyword>